<protein>
    <recommendedName>
        <fullName evidence="2">Aminoacyl-transfer RNA synthetases class-II family profile domain-containing protein</fullName>
    </recommendedName>
</protein>
<evidence type="ECO:0000313" key="3">
    <source>
        <dbReference type="EMBL" id="SUZ58323.1"/>
    </source>
</evidence>
<dbReference type="InterPro" id="IPR015807">
    <property type="entry name" value="His-tRNA-ligase"/>
</dbReference>
<dbReference type="EMBL" id="UINC01000611">
    <property type="protein sequence ID" value="SUZ58323.1"/>
    <property type="molecule type" value="Genomic_DNA"/>
</dbReference>
<evidence type="ECO:0000256" key="1">
    <source>
        <dbReference type="ARBA" id="ARBA00008226"/>
    </source>
</evidence>
<dbReference type="PANTHER" id="PTHR43707">
    <property type="entry name" value="HISTIDYL-TRNA SYNTHETASE"/>
    <property type="match status" value="1"/>
</dbReference>
<dbReference type="CDD" id="cd00773">
    <property type="entry name" value="HisRS-like_core"/>
    <property type="match status" value="1"/>
</dbReference>
<dbReference type="InterPro" id="IPR004516">
    <property type="entry name" value="HisRS/HisZ"/>
</dbReference>
<dbReference type="InterPro" id="IPR045864">
    <property type="entry name" value="aa-tRNA-synth_II/BPL/LPL"/>
</dbReference>
<reference evidence="3" key="1">
    <citation type="submission" date="2018-05" db="EMBL/GenBank/DDBJ databases">
        <authorList>
            <person name="Lanie J.A."/>
            <person name="Ng W.-L."/>
            <person name="Kazmierczak K.M."/>
            <person name="Andrzejewski T.M."/>
            <person name="Davidsen T.M."/>
            <person name="Wayne K.J."/>
            <person name="Tettelin H."/>
            <person name="Glass J.I."/>
            <person name="Rusch D."/>
            <person name="Podicherti R."/>
            <person name="Tsui H.-C.T."/>
            <person name="Winkler M.E."/>
        </authorList>
    </citation>
    <scope>NUCLEOTIDE SEQUENCE</scope>
</reference>
<dbReference type="Gene3D" id="3.30.930.10">
    <property type="entry name" value="Bira Bifunctional Protein, Domain 2"/>
    <property type="match status" value="1"/>
</dbReference>
<comment type="similarity">
    <text evidence="1">Belongs to the class-II aminoacyl-tRNA synthetase family.</text>
</comment>
<dbReference type="InterPro" id="IPR006195">
    <property type="entry name" value="aa-tRNA-synth_II"/>
</dbReference>
<dbReference type="AlphaFoldDB" id="A0A381NXY2"/>
<proteinExistence type="inferred from homology"/>
<dbReference type="GO" id="GO:0006427">
    <property type="term" value="P:histidyl-tRNA aminoacylation"/>
    <property type="evidence" value="ECO:0007669"/>
    <property type="project" value="InterPro"/>
</dbReference>
<sequence length="272" mass="31632">MKFRSIKGTYDVLPNVSNKWKNVESHIHQHLSRSGYNEIRTPIFENTDLFKRSVGEDSDVVSKEMYSWIDQGGTDLTLKPEYTASVVRSYIQNNLNSISPISKLYYIGDLFRRERPQKGRYRQFRQFGIEAIGSKYPEQDAEIISIAYNILAELGIQDITLNLNSIGSSETRKKYRQVLIDFLKPNYDQLSESSKNRLNSNPLRILDTKNKSEIELLKKAPMITEYLSNDDEIHFNEVQQYLNDLNIPFTIDTNLVRGLDYYTRTTFEIVSS</sequence>
<dbReference type="SUPFAM" id="SSF55681">
    <property type="entry name" value="Class II aaRS and biotin synthetases"/>
    <property type="match status" value="1"/>
</dbReference>
<dbReference type="PANTHER" id="PTHR43707:SF1">
    <property type="entry name" value="HISTIDINE--TRNA LIGASE, MITOCHONDRIAL-RELATED"/>
    <property type="match status" value="1"/>
</dbReference>
<dbReference type="GO" id="GO:0005737">
    <property type="term" value="C:cytoplasm"/>
    <property type="evidence" value="ECO:0007669"/>
    <property type="project" value="InterPro"/>
</dbReference>
<name>A0A381NXY2_9ZZZZ</name>
<feature type="non-terminal residue" evidence="3">
    <location>
        <position position="1"/>
    </location>
</feature>
<feature type="domain" description="Aminoacyl-transfer RNA synthetases class-II family profile" evidence="2">
    <location>
        <begin position="1"/>
        <end position="269"/>
    </location>
</feature>
<dbReference type="PROSITE" id="PS50862">
    <property type="entry name" value="AA_TRNA_LIGASE_II"/>
    <property type="match status" value="1"/>
</dbReference>
<organism evidence="3">
    <name type="scientific">marine metagenome</name>
    <dbReference type="NCBI Taxonomy" id="408172"/>
    <lineage>
        <taxon>unclassified sequences</taxon>
        <taxon>metagenomes</taxon>
        <taxon>ecological metagenomes</taxon>
    </lineage>
</organism>
<feature type="non-terminal residue" evidence="3">
    <location>
        <position position="272"/>
    </location>
</feature>
<dbReference type="InterPro" id="IPR041715">
    <property type="entry name" value="HisRS-like_core"/>
</dbReference>
<dbReference type="Pfam" id="PF13393">
    <property type="entry name" value="tRNA-synt_His"/>
    <property type="match status" value="1"/>
</dbReference>
<evidence type="ECO:0000259" key="2">
    <source>
        <dbReference type="PROSITE" id="PS50862"/>
    </source>
</evidence>
<accession>A0A381NXY2</accession>
<gene>
    <name evidence="3" type="ORF">METZ01_LOCUS11177</name>
</gene>
<dbReference type="GO" id="GO:0004821">
    <property type="term" value="F:histidine-tRNA ligase activity"/>
    <property type="evidence" value="ECO:0007669"/>
    <property type="project" value="InterPro"/>
</dbReference>
<dbReference type="GO" id="GO:0005524">
    <property type="term" value="F:ATP binding"/>
    <property type="evidence" value="ECO:0007669"/>
    <property type="project" value="InterPro"/>
</dbReference>
<dbReference type="NCBIfam" id="TIGR00442">
    <property type="entry name" value="hisS"/>
    <property type="match status" value="1"/>
</dbReference>